<feature type="domain" description="O-methyltransferase C-terminal" evidence="4">
    <location>
        <begin position="252"/>
        <end position="407"/>
    </location>
</feature>
<keyword evidence="1" id="KW-0489">Methyltransferase</keyword>
<dbReference type="GO" id="GO:0008171">
    <property type="term" value="F:O-methyltransferase activity"/>
    <property type="evidence" value="ECO:0007669"/>
    <property type="project" value="InterPro"/>
</dbReference>
<evidence type="ECO:0000259" key="4">
    <source>
        <dbReference type="Pfam" id="PF00891"/>
    </source>
</evidence>
<dbReference type="Pfam" id="PF00891">
    <property type="entry name" value="Methyltransf_2"/>
    <property type="match status" value="1"/>
</dbReference>
<evidence type="ECO:0000256" key="3">
    <source>
        <dbReference type="ARBA" id="ARBA00022691"/>
    </source>
</evidence>
<dbReference type="SUPFAM" id="SSF46785">
    <property type="entry name" value="Winged helix' DNA-binding domain"/>
    <property type="match status" value="1"/>
</dbReference>
<dbReference type="HOGENOM" id="CLU_005533_12_2_1"/>
<dbReference type="InterPro" id="IPR036388">
    <property type="entry name" value="WH-like_DNA-bd_sf"/>
</dbReference>
<dbReference type="PANTHER" id="PTHR43712:SF2">
    <property type="entry name" value="O-METHYLTRANSFERASE CICE"/>
    <property type="match status" value="1"/>
</dbReference>
<gene>
    <name evidence="6" type="ORF">CSUB01_11961</name>
</gene>
<organism evidence="6 7">
    <name type="scientific">Colletotrichum sublineola</name>
    <name type="common">Sorghum anthracnose fungus</name>
    <dbReference type="NCBI Taxonomy" id="1173701"/>
    <lineage>
        <taxon>Eukaryota</taxon>
        <taxon>Fungi</taxon>
        <taxon>Dikarya</taxon>
        <taxon>Ascomycota</taxon>
        <taxon>Pezizomycotina</taxon>
        <taxon>Sordariomycetes</taxon>
        <taxon>Hypocreomycetidae</taxon>
        <taxon>Glomerellales</taxon>
        <taxon>Glomerellaceae</taxon>
        <taxon>Colletotrichum</taxon>
        <taxon>Colletotrichum graminicola species complex</taxon>
    </lineage>
</organism>
<accession>A0A066XP91</accession>
<dbReference type="InterPro" id="IPR029063">
    <property type="entry name" value="SAM-dependent_MTases_sf"/>
</dbReference>
<dbReference type="eggNOG" id="KOG3178">
    <property type="taxonomic scope" value="Eukaryota"/>
</dbReference>
<dbReference type="OrthoDB" id="4804201at2759"/>
<keyword evidence="2" id="KW-0808">Transferase</keyword>
<evidence type="ECO:0000256" key="1">
    <source>
        <dbReference type="ARBA" id="ARBA00022603"/>
    </source>
</evidence>
<dbReference type="InterPro" id="IPR001077">
    <property type="entry name" value="COMT_C"/>
</dbReference>
<dbReference type="PANTHER" id="PTHR43712">
    <property type="entry name" value="PUTATIVE (AFU_ORTHOLOGUE AFUA_4G14580)-RELATED"/>
    <property type="match status" value="1"/>
</dbReference>
<dbReference type="AlphaFoldDB" id="A0A066XP91"/>
<keyword evidence="7" id="KW-1185">Reference proteome</keyword>
<dbReference type="Pfam" id="PF08100">
    <property type="entry name" value="Dimerisation"/>
    <property type="match status" value="1"/>
</dbReference>
<keyword evidence="3" id="KW-0949">S-adenosyl-L-methionine</keyword>
<dbReference type="GO" id="GO:0032259">
    <property type="term" value="P:methylation"/>
    <property type="evidence" value="ECO:0007669"/>
    <property type="project" value="UniProtKB-KW"/>
</dbReference>
<evidence type="ECO:0000259" key="5">
    <source>
        <dbReference type="Pfam" id="PF08100"/>
    </source>
</evidence>
<dbReference type="Gene3D" id="1.10.10.10">
    <property type="entry name" value="Winged helix-like DNA-binding domain superfamily/Winged helix DNA-binding domain"/>
    <property type="match status" value="1"/>
</dbReference>
<feature type="domain" description="O-methyltransferase dimerisation" evidence="5">
    <location>
        <begin position="87"/>
        <end position="163"/>
    </location>
</feature>
<dbReference type="GO" id="GO:0046983">
    <property type="term" value="F:protein dimerization activity"/>
    <property type="evidence" value="ECO:0007669"/>
    <property type="project" value="InterPro"/>
</dbReference>
<proteinExistence type="predicted"/>
<dbReference type="InterPro" id="IPR016461">
    <property type="entry name" value="COMT-like"/>
</dbReference>
<evidence type="ECO:0000313" key="7">
    <source>
        <dbReference type="Proteomes" id="UP000027238"/>
    </source>
</evidence>
<dbReference type="Gene3D" id="3.40.50.150">
    <property type="entry name" value="Vaccinia Virus protein VP39"/>
    <property type="match status" value="1"/>
</dbReference>
<name>A0A066XP91_COLSU</name>
<evidence type="ECO:0000313" key="6">
    <source>
        <dbReference type="EMBL" id="KDN70687.1"/>
    </source>
</evidence>
<dbReference type="SUPFAM" id="SSF53335">
    <property type="entry name" value="S-adenosyl-L-methionine-dependent methyltransferases"/>
    <property type="match status" value="1"/>
</dbReference>
<evidence type="ECO:0000256" key="2">
    <source>
        <dbReference type="ARBA" id="ARBA00022679"/>
    </source>
</evidence>
<dbReference type="EMBL" id="JMSE01000314">
    <property type="protein sequence ID" value="KDN70687.1"/>
    <property type="molecule type" value="Genomic_DNA"/>
</dbReference>
<comment type="caution">
    <text evidence="6">The sequence shown here is derived from an EMBL/GenBank/DDBJ whole genome shotgun (WGS) entry which is preliminary data.</text>
</comment>
<dbReference type="PROSITE" id="PS51683">
    <property type="entry name" value="SAM_OMT_II"/>
    <property type="match status" value="1"/>
</dbReference>
<protein>
    <submittedName>
        <fullName evidence="6">Uncharacterized protein</fullName>
    </submittedName>
</protein>
<dbReference type="OMA" id="MMMTANG"/>
<dbReference type="InterPro" id="IPR012967">
    <property type="entry name" value="COMT_dimerisation"/>
</dbReference>
<dbReference type="InterPro" id="IPR036390">
    <property type="entry name" value="WH_DNA-bd_sf"/>
</dbReference>
<sequence>MTTLASNTANGATDEGVAILLETLTKTLSKLVGTLKEPKVQKELALKLHDADILPDKHIGSLAANAVDLLEEAKQLLQPAQLVLADHFMGYYLSSKCLVAAVSLKIPDILSSSTSMTVSELAVAAGAREDRLRPVMRLLFNKGIFTYDAVNDSYANNGCSELLRTNHWTQWHTWVDLYATEFYDMARGIPASLLGDATRTAAQINYDTDDDIFKYFEKRGWMPRVHQAFGASQIAQAPGILNDYPWHEVGDKTVLDVGGGGGALIASLMREHQNMRGGVLDLPAVIEHTKPFFHSADGRFADVGGRILPENLIPGDFLVGPIPRYEVYVMKWCLHNWLDPEAITILRNIREAVIPGDQSRLVVLDAVLRDGAMGRLTQYGDVQMLMTAKGRERTKEDWERLAKASGWTIRKYYPLRNVWVSAIEMRP</sequence>
<reference evidence="7" key="1">
    <citation type="journal article" date="2014" name="Genome Announc.">
        <title>Draft genome sequence of Colletotrichum sublineola, a destructive pathogen of cultivated sorghum.</title>
        <authorList>
            <person name="Baroncelli R."/>
            <person name="Sanz-Martin J.M."/>
            <person name="Rech G.E."/>
            <person name="Sukno S.A."/>
            <person name="Thon M.R."/>
        </authorList>
    </citation>
    <scope>NUCLEOTIDE SEQUENCE [LARGE SCALE GENOMIC DNA]</scope>
    <source>
        <strain evidence="7">TX430BB</strain>
    </source>
</reference>
<dbReference type="Proteomes" id="UP000027238">
    <property type="component" value="Unassembled WGS sequence"/>
</dbReference>